<accession>A0A9P6LQZ0</accession>
<dbReference type="OrthoDB" id="1878542at2759"/>
<evidence type="ECO:0000313" key="2">
    <source>
        <dbReference type="EMBL" id="KAF9917015.1"/>
    </source>
</evidence>
<protein>
    <submittedName>
        <fullName evidence="2">Uncharacterized protein</fullName>
    </submittedName>
</protein>
<evidence type="ECO:0000256" key="1">
    <source>
        <dbReference type="SAM" id="MobiDB-lite"/>
    </source>
</evidence>
<feature type="compositionally biased region" description="Basic and acidic residues" evidence="1">
    <location>
        <begin position="131"/>
        <end position="141"/>
    </location>
</feature>
<sequence>MNPSTGQGAINAFQDAVILVNCLYDLLGDDDDEDKGSLPMEKISEAFKDYRKQRFPHAKFQFENANMFAKVMSGQILSDRILRMFITKLPNWLQQKISMSKAGYRPQVNFLPRVPDPPNLTIFQQKPSKRHMQETKEHSEK</sequence>
<dbReference type="InterPro" id="IPR036188">
    <property type="entry name" value="FAD/NAD-bd_sf"/>
</dbReference>
<comment type="caution">
    <text evidence="2">The sequence shown here is derived from an EMBL/GenBank/DDBJ whole genome shotgun (WGS) entry which is preliminary data.</text>
</comment>
<dbReference type="Proteomes" id="UP000749646">
    <property type="component" value="Unassembled WGS sequence"/>
</dbReference>
<name>A0A9P6LQZ0_9FUNG</name>
<dbReference type="EMBL" id="JAAAHW010011865">
    <property type="protein sequence ID" value="KAF9917015.1"/>
    <property type="molecule type" value="Genomic_DNA"/>
</dbReference>
<reference evidence="2" key="1">
    <citation type="journal article" date="2020" name="Fungal Divers.">
        <title>Resolving the Mortierellaceae phylogeny through synthesis of multi-gene phylogenetics and phylogenomics.</title>
        <authorList>
            <person name="Vandepol N."/>
            <person name="Liber J."/>
            <person name="Desiro A."/>
            <person name="Na H."/>
            <person name="Kennedy M."/>
            <person name="Barry K."/>
            <person name="Grigoriev I.V."/>
            <person name="Miller A.N."/>
            <person name="O'Donnell K."/>
            <person name="Stajich J.E."/>
            <person name="Bonito G."/>
        </authorList>
    </citation>
    <scope>NUCLEOTIDE SEQUENCE</scope>
    <source>
        <strain evidence="2">MES-2147</strain>
    </source>
</reference>
<proteinExistence type="predicted"/>
<feature type="region of interest" description="Disordered" evidence="1">
    <location>
        <begin position="119"/>
        <end position="141"/>
    </location>
</feature>
<organism evidence="2 3">
    <name type="scientific">Modicella reniformis</name>
    <dbReference type="NCBI Taxonomy" id="1440133"/>
    <lineage>
        <taxon>Eukaryota</taxon>
        <taxon>Fungi</taxon>
        <taxon>Fungi incertae sedis</taxon>
        <taxon>Mucoromycota</taxon>
        <taxon>Mortierellomycotina</taxon>
        <taxon>Mortierellomycetes</taxon>
        <taxon>Mortierellales</taxon>
        <taxon>Mortierellaceae</taxon>
        <taxon>Modicella</taxon>
    </lineage>
</organism>
<keyword evidence="3" id="KW-1185">Reference proteome</keyword>
<dbReference type="Gene3D" id="3.50.50.60">
    <property type="entry name" value="FAD/NAD(P)-binding domain"/>
    <property type="match status" value="1"/>
</dbReference>
<evidence type="ECO:0000313" key="3">
    <source>
        <dbReference type="Proteomes" id="UP000749646"/>
    </source>
</evidence>
<gene>
    <name evidence="2" type="ORF">BGZ65_000034</name>
</gene>
<dbReference type="SUPFAM" id="SSF51905">
    <property type="entry name" value="FAD/NAD(P)-binding domain"/>
    <property type="match status" value="1"/>
</dbReference>
<dbReference type="AlphaFoldDB" id="A0A9P6LQZ0"/>